<dbReference type="InterPro" id="IPR029001">
    <property type="entry name" value="ITPase-like_fam"/>
</dbReference>
<feature type="site" description="Important for substrate specificity" evidence="4">
    <location>
        <position position="24"/>
    </location>
</feature>
<evidence type="ECO:0000256" key="2">
    <source>
        <dbReference type="ARBA" id="ARBA00022801"/>
    </source>
</evidence>
<dbReference type="EMBL" id="FNGU01000001">
    <property type="protein sequence ID" value="SDL22543.1"/>
    <property type="molecule type" value="Genomic_DNA"/>
</dbReference>
<dbReference type="AlphaFoldDB" id="A0A1G9ICI6"/>
<dbReference type="SUPFAM" id="SSF52972">
    <property type="entry name" value="ITPase-like"/>
    <property type="match status" value="1"/>
</dbReference>
<dbReference type="PIRSF" id="PIRSF006305">
    <property type="entry name" value="Maf"/>
    <property type="match status" value="1"/>
</dbReference>
<dbReference type="RefSeq" id="WP_235264084.1">
    <property type="nucleotide sequence ID" value="NZ_FNGU01000001.1"/>
</dbReference>
<evidence type="ECO:0000256" key="1">
    <source>
        <dbReference type="ARBA" id="ARBA00001968"/>
    </source>
</evidence>
<accession>A0A1G9ICI6</accession>
<dbReference type="Gene3D" id="3.90.950.10">
    <property type="match status" value="1"/>
</dbReference>
<dbReference type="GO" id="GO:0005737">
    <property type="term" value="C:cytoplasm"/>
    <property type="evidence" value="ECO:0007669"/>
    <property type="project" value="UniProtKB-SubCell"/>
</dbReference>
<comment type="function">
    <text evidence="4">Nucleoside triphosphate pyrophosphatase that hydrolyzes dTTP and UTP. May have a dual role in cell division arrest and in preventing the incorporation of modified nucleotides into cellular nucleic acids.</text>
</comment>
<dbReference type="GO" id="GO:0009117">
    <property type="term" value="P:nucleotide metabolic process"/>
    <property type="evidence" value="ECO:0007669"/>
    <property type="project" value="UniProtKB-KW"/>
</dbReference>
<keyword evidence="3 4" id="KW-0546">Nucleotide metabolism</keyword>
<protein>
    <recommendedName>
        <fullName evidence="4">dTTP/UTP pyrophosphatase</fullName>
        <shortName evidence="4">dTTPase/UTPase</shortName>
        <ecNumber evidence="4">3.6.1.9</ecNumber>
    </recommendedName>
    <alternativeName>
        <fullName evidence="4">Nucleoside triphosphate pyrophosphatase</fullName>
    </alternativeName>
    <alternativeName>
        <fullName evidence="4">Nucleotide pyrophosphatase</fullName>
        <shortName evidence="4">Nucleotide PPase</shortName>
    </alternativeName>
</protein>
<evidence type="ECO:0000256" key="3">
    <source>
        <dbReference type="ARBA" id="ARBA00023080"/>
    </source>
</evidence>
<feature type="site" description="Important for substrate specificity" evidence="4">
    <location>
        <position position="168"/>
    </location>
</feature>
<name>A0A1G9ICI6_9BACT</name>
<comment type="catalytic activity">
    <reaction evidence="4">
        <text>UTP + H2O = UMP + diphosphate + H(+)</text>
        <dbReference type="Rhea" id="RHEA:29395"/>
        <dbReference type="ChEBI" id="CHEBI:15377"/>
        <dbReference type="ChEBI" id="CHEBI:15378"/>
        <dbReference type="ChEBI" id="CHEBI:33019"/>
        <dbReference type="ChEBI" id="CHEBI:46398"/>
        <dbReference type="ChEBI" id="CHEBI:57865"/>
        <dbReference type="EC" id="3.6.1.9"/>
    </reaction>
</comment>
<dbReference type="Pfam" id="PF02545">
    <property type="entry name" value="Maf"/>
    <property type="match status" value="1"/>
</dbReference>
<evidence type="ECO:0000313" key="6">
    <source>
        <dbReference type="Proteomes" id="UP000182146"/>
    </source>
</evidence>
<keyword evidence="2 4" id="KW-0378">Hydrolase</keyword>
<comment type="catalytic activity">
    <reaction evidence="4">
        <text>dTTP + H2O = dTMP + diphosphate + H(+)</text>
        <dbReference type="Rhea" id="RHEA:28534"/>
        <dbReference type="ChEBI" id="CHEBI:15377"/>
        <dbReference type="ChEBI" id="CHEBI:15378"/>
        <dbReference type="ChEBI" id="CHEBI:33019"/>
        <dbReference type="ChEBI" id="CHEBI:37568"/>
        <dbReference type="ChEBI" id="CHEBI:63528"/>
        <dbReference type="EC" id="3.6.1.9"/>
    </reaction>
</comment>
<reference evidence="5 6" key="1">
    <citation type="submission" date="2016-10" db="EMBL/GenBank/DDBJ databases">
        <authorList>
            <person name="de Groot N.N."/>
        </authorList>
    </citation>
    <scope>NUCLEOTIDE SEQUENCE [LARGE SCALE GENOMIC DNA]</scope>
    <source>
        <strain evidence="5 6">DSM 17813</strain>
    </source>
</reference>
<dbReference type="EC" id="3.6.1.9" evidence="4"/>
<feature type="active site" description="Proton acceptor" evidence="4">
    <location>
        <position position="83"/>
    </location>
</feature>
<dbReference type="GO" id="GO:0036221">
    <property type="term" value="F:UTP diphosphatase activity"/>
    <property type="evidence" value="ECO:0007669"/>
    <property type="project" value="RHEA"/>
</dbReference>
<gene>
    <name evidence="5" type="ORF">SAMN05660860_00083</name>
</gene>
<feature type="site" description="Important for substrate specificity" evidence="4">
    <location>
        <position position="84"/>
    </location>
</feature>
<sequence length="207" mass="21860">MTSPITHLFRNPPGTLVLASASPRRRELLASLGLDFAVIPSCAEETPLDGELPRAHVLRLSCAKALDVAERKDIGGRWFVGSDTIVVQDGLLLGKPADDKQAHSMLSALQGRRHDVYSGFAVYDRQTGQTLSGAARTGVQFRELTGAEIAGYIATGEPRDKAGAYAIQGLGAYLVRAIEGSYTSVVGLPLSEVVDALLSLGAIQTAS</sequence>
<dbReference type="CDD" id="cd00555">
    <property type="entry name" value="Maf"/>
    <property type="match status" value="1"/>
</dbReference>
<dbReference type="Proteomes" id="UP000182146">
    <property type="component" value="Unassembled WGS sequence"/>
</dbReference>
<comment type="subcellular location">
    <subcellularLocation>
        <location evidence="4">Cytoplasm</location>
    </subcellularLocation>
</comment>
<proteinExistence type="inferred from homology"/>
<dbReference type="PANTHER" id="PTHR43213">
    <property type="entry name" value="BIFUNCTIONAL DTTP/UTP PYROPHOSPHATASE/METHYLTRANSFERASE PROTEIN-RELATED"/>
    <property type="match status" value="1"/>
</dbReference>
<keyword evidence="4" id="KW-0963">Cytoplasm</keyword>
<dbReference type="GO" id="GO:0036218">
    <property type="term" value="F:dTTP diphosphatase activity"/>
    <property type="evidence" value="ECO:0007669"/>
    <property type="project" value="RHEA"/>
</dbReference>
<organism evidence="5 6">
    <name type="scientific">Geoalkalibacter ferrihydriticus</name>
    <dbReference type="NCBI Taxonomy" id="392333"/>
    <lineage>
        <taxon>Bacteria</taxon>
        <taxon>Pseudomonadati</taxon>
        <taxon>Thermodesulfobacteriota</taxon>
        <taxon>Desulfuromonadia</taxon>
        <taxon>Desulfuromonadales</taxon>
        <taxon>Geoalkalibacteraceae</taxon>
        <taxon>Geoalkalibacter</taxon>
    </lineage>
</organism>
<comment type="similarity">
    <text evidence="4">Belongs to the Maf family. YhdE subfamily.</text>
</comment>
<dbReference type="NCBIfam" id="TIGR00172">
    <property type="entry name" value="maf"/>
    <property type="match status" value="1"/>
</dbReference>
<dbReference type="HAMAP" id="MF_00528">
    <property type="entry name" value="Maf"/>
    <property type="match status" value="1"/>
</dbReference>
<evidence type="ECO:0000313" key="5">
    <source>
        <dbReference type="EMBL" id="SDL22543.1"/>
    </source>
</evidence>
<comment type="cofactor">
    <cofactor evidence="1 4">
        <name>a divalent metal cation</name>
        <dbReference type="ChEBI" id="CHEBI:60240"/>
    </cofactor>
</comment>
<dbReference type="STRING" id="392333.SAMN05660860_00083"/>
<evidence type="ECO:0000256" key="4">
    <source>
        <dbReference type="HAMAP-Rule" id="MF_00528"/>
    </source>
</evidence>
<dbReference type="InterPro" id="IPR003697">
    <property type="entry name" value="Maf-like"/>
</dbReference>
<comment type="caution">
    <text evidence="4">Lacks conserved residue(s) required for the propagation of feature annotation.</text>
</comment>
<dbReference type="PANTHER" id="PTHR43213:SF5">
    <property type="entry name" value="BIFUNCTIONAL DTTP_UTP PYROPHOSPHATASE_METHYLTRANSFERASE PROTEIN-RELATED"/>
    <property type="match status" value="1"/>
</dbReference>